<dbReference type="Proteomes" id="UP000199598">
    <property type="component" value="Unassembled WGS sequence"/>
</dbReference>
<protein>
    <recommendedName>
        <fullName evidence="3">DUF2125 domain-containing protein</fullName>
    </recommendedName>
</protein>
<comment type="caution">
    <text evidence="1">The sequence shown here is derived from an EMBL/GenBank/DDBJ whole genome shotgun (WGS) entry which is preliminary data.</text>
</comment>
<proteinExistence type="predicted"/>
<accession>A0A1I4B3V1</accession>
<organism evidence="1 2">
    <name type="scientific">Pseudovibrio ascidiaceicola</name>
    <dbReference type="NCBI Taxonomy" id="285279"/>
    <lineage>
        <taxon>Bacteria</taxon>
        <taxon>Pseudomonadati</taxon>
        <taxon>Pseudomonadota</taxon>
        <taxon>Alphaproteobacteria</taxon>
        <taxon>Hyphomicrobiales</taxon>
        <taxon>Stappiaceae</taxon>
        <taxon>Pseudovibrio</taxon>
    </lineage>
</organism>
<sequence length="705" mass="75884">MPFQNFKRQGFFAVSITVLGLSAQPALSSPASDLIDKYNDWFLANGAETATYAKAVEDGSKTEILDHKIEGMFSLSLDEDKPNLGVYYIIKTPKAVYDGSSRDGDTFSFDNVTTDKMQLEFGFFEKAENFKSVAEAQASKDAIKVVADAKDYVISGYSVNWVDLPVLSDGVTAEEFQQLLAATTGVSYDRSSFAEVVADMAMADALTGTYTIKNGVYSGAENGVVASISIEEIEYKTKTSLKTDGRDVSTVSETVYNDFSVKDQDIRPLLALLGAGEAPSDQLLSEYRVGSFSTTMKTEGGSASEPFGFIEVSGGETTTKDMRMSGGDAAKLWAAFESLKDKPEEEDAVDQIFAMLDALGSYYVAYSDVSDIVIKAWDPIRARMKDSEAPSFEATLKHFSTTDFTANSLGQLKFKGLHGAVEGDDAVFDLETFELADLAWPSLRTMVESTLAAEADPAAAMKAIPTIGRVSLAGLNMQAKDLPTPVSLNELTIEMGNHIGPIPTSLSEVIGGLSFDAALLQEPMVLGVLDRLGIERVNLTQDFKIAWDENTQDLTLEKFEFELENGIKLRADIQLGGIPRSLFENPHEAEAVVALATFKGAQIEVMDSPLISELLATQAEQAGLPAELLASMMIDGTLQQAGPLAETEFALELAKAAKSFAAKPTNIRVTLAPQKAVPIMQLGGIAALAPQQLPEMLGATVSYTE</sequence>
<name>A0A1I4B3V1_9HYPH</name>
<evidence type="ECO:0008006" key="3">
    <source>
        <dbReference type="Google" id="ProtNLM"/>
    </source>
</evidence>
<evidence type="ECO:0000313" key="1">
    <source>
        <dbReference type="EMBL" id="SFK63050.1"/>
    </source>
</evidence>
<gene>
    <name evidence="1" type="ORF">SAMN04488518_10795</name>
</gene>
<dbReference type="EMBL" id="FOSK01000007">
    <property type="protein sequence ID" value="SFK63050.1"/>
    <property type="molecule type" value="Genomic_DNA"/>
</dbReference>
<keyword evidence="2" id="KW-1185">Reference proteome</keyword>
<reference evidence="1 2" key="1">
    <citation type="submission" date="2016-10" db="EMBL/GenBank/DDBJ databases">
        <authorList>
            <person name="Varghese N."/>
            <person name="Submissions S."/>
        </authorList>
    </citation>
    <scope>NUCLEOTIDE SEQUENCE [LARGE SCALE GENOMIC DNA]</scope>
    <source>
        <strain evidence="1 2">DSM 16392</strain>
    </source>
</reference>
<dbReference type="RefSeq" id="WP_093520418.1">
    <property type="nucleotide sequence ID" value="NZ_FOSK01000007.1"/>
</dbReference>
<evidence type="ECO:0000313" key="2">
    <source>
        <dbReference type="Proteomes" id="UP000199598"/>
    </source>
</evidence>